<gene>
    <name evidence="2" type="ORF">CVIRNUC_003633</name>
</gene>
<feature type="region of interest" description="Disordered" evidence="1">
    <location>
        <begin position="124"/>
        <end position="145"/>
    </location>
</feature>
<evidence type="ECO:0000313" key="3">
    <source>
        <dbReference type="Proteomes" id="UP001314263"/>
    </source>
</evidence>
<dbReference type="EMBL" id="CAUYUE010000004">
    <property type="protein sequence ID" value="CAK0769115.1"/>
    <property type="molecule type" value="Genomic_DNA"/>
</dbReference>
<feature type="compositionally biased region" description="Acidic residues" evidence="1">
    <location>
        <begin position="195"/>
        <end position="221"/>
    </location>
</feature>
<dbReference type="Proteomes" id="UP001314263">
    <property type="component" value="Unassembled WGS sequence"/>
</dbReference>
<keyword evidence="3" id="KW-1185">Reference proteome</keyword>
<evidence type="ECO:0000256" key="1">
    <source>
        <dbReference type="SAM" id="MobiDB-lite"/>
    </source>
</evidence>
<reference evidence="2 3" key="1">
    <citation type="submission" date="2023-10" db="EMBL/GenBank/DDBJ databases">
        <authorList>
            <person name="Maclean D."/>
            <person name="Macfadyen A."/>
        </authorList>
    </citation>
    <scope>NUCLEOTIDE SEQUENCE [LARGE SCALE GENOMIC DNA]</scope>
</reference>
<organism evidence="2 3">
    <name type="scientific">Coccomyxa viridis</name>
    <dbReference type="NCBI Taxonomy" id="1274662"/>
    <lineage>
        <taxon>Eukaryota</taxon>
        <taxon>Viridiplantae</taxon>
        <taxon>Chlorophyta</taxon>
        <taxon>core chlorophytes</taxon>
        <taxon>Trebouxiophyceae</taxon>
        <taxon>Trebouxiophyceae incertae sedis</taxon>
        <taxon>Coccomyxaceae</taxon>
        <taxon>Coccomyxa</taxon>
    </lineage>
</organism>
<feature type="compositionally biased region" description="Polar residues" evidence="1">
    <location>
        <begin position="125"/>
        <end position="140"/>
    </location>
</feature>
<name>A0AAV1I012_9CHLO</name>
<proteinExistence type="predicted"/>
<comment type="caution">
    <text evidence="2">The sequence shown here is derived from an EMBL/GenBank/DDBJ whole genome shotgun (WGS) entry which is preliminary data.</text>
</comment>
<evidence type="ECO:0000313" key="2">
    <source>
        <dbReference type="EMBL" id="CAK0769115.1"/>
    </source>
</evidence>
<dbReference type="AlphaFoldDB" id="A0AAV1I012"/>
<accession>A0AAV1I012</accession>
<sequence>MDSRHDLIRQSEGLSREEHRHIFRLFRDADVNYTENGYGILINLQNVDDDVIDRVSTQVQQFHRMRSENSLRDAQLKEYEEEMQGTPTPAGTATAATPPSNFFTEIRNAKNLNSMERSILKENHANSIAQSSKASTTQRRSMTRRYTGVQAKILRNCKNINRTGSSSMLASGRQGEETLGDTVGDAEAVQIVAGVEDDEEEQEDEEDEEIRGSDDDLDDVDERVLEL</sequence>
<feature type="region of interest" description="Disordered" evidence="1">
    <location>
        <begin position="162"/>
        <end position="227"/>
    </location>
</feature>
<protein>
    <submittedName>
        <fullName evidence="2">Uncharacterized protein</fullName>
    </submittedName>
</protein>